<sequence length="4586" mass="543770">MSGGGLIQLIIKGIQDSPLVNNPEITFFKKVYKQYTQFVLFQNTRYLKNLEFNKEGTKIIEKNGDLLFNQYFKIEIPYFEVNKTSNIIINTNNGYNINILKIIYSNLECIALNNNNNDWLIIPLNLFNSHNYNLNYEIVNNSDFCNNFLHEYINNTNTVKFVNIEFDNNLAITDKLLLLSNYIEQIWTNNIINNARITQLLDLTTYYNNLYNFIYKYIFNNYEIFFLQKNNTYFKFYNNSNQNEIERYNNYKNNNYTPPDNIIEFDIDYSYNYCLQNNFIFTDYINNIYQNSVVILLLLSMQYSSNNLMFTFWKKYNIQNNNQIITNILILNNSNFANEWKQNLDKYIDKYFSNTNNSNYIIDNFKDIYFTTSVKIIEIFQNINFNNPMTLYINLKKIFNRFYAIPYYQVNFNNYYYATKYDIINVNSQSQLYDNDIFNSTISLSDLQNYELLINNFENLSTDDIQNLTPMDLQNVYGLIAYELVDSEFQLKLSQGLKSFLILWRNCVITRLYKRFLDTYSTVKTNSALFNYNENLTTSLYYSIYPSNLYLYDDYINSFYELFFKNSWIGILTNNELKNIQSNLNVVTINNISIDIFNSSNITKLNAINQTNFYNLKITNKYIISYQNYYFINNILYLKYYNYYDNSCNIQLYYNNNLVSYSSIKYNYININNFEGMCLQIVLTDSINLVQTIDFNLIIKYATDLPIVCFYQNNLSYPTYLGNNYILMSKNQNNQIEILNIKNNKIYIDSKLNTNSIKILNIIYYNISTEYILVNVNKDNDMYTLSDLNNNIINLPTNFTNISQIFINEFILNYKIITDYSFINNKITLNNITDYSTDYFYYLADKYNYKDYYKLIPAKKFILFNPIPIVCISTYKYIFTYYNSQNYNESVPSNLLTINIIVNSNTSNYINNSNTINNIMQDYSSNNNLLKLSNFGIISGSYDSVKIYRTKLTDSNYYYVTKITDLTLSFTDNINDNLLGPKYQTSINNIYQYKISYFDINTNSESIISTGISITINYNIDTNLSISISNFNNISEISETLYNNIKIYRTKSNSNDYYLLTTTNALNYIDNINDTNLQLNEQLDTSINFYCNINLSSSNNYNILKIPINNLVPNLYPFISHSTDVNYTNTKNLPDINDFIFNKPFIMLNRINILNSTNIYDPTQYSNLFDTNLIYFYNINFKICSNSIITLNNIDVTYLLPVSSEQFFIKNNYDIYYNFINTDTDRIYKAVNDNNITQSRFNPCFDEFNIYSYFLINNNIEKLIDTMINKLNYIINQNSDYQLIINNINQTNNYYLSMFTTIFNNKYGLTTDTILKSIVNLNKININHNIFLYDLLNYSNKDYFNNSHYAFRLHTDNNNLSTEPFNFKNIPSGKDINLLSQVYTYYNAADKISSNLIDYLNNVPNFFNMNINYINTNIEYLNLSNPINCNNNYLSYAEIIENKIISFSNIDTININLLHPLISTNIFKIYYNNIYFDLDVVNNYNTIQIKNFNYNIIEDKYEEANLKIFDRNDNNNKFNYIGIASINLNNEYSSNLNSTYFLLDDNKIYQIFYNSTINMNTIAGDINYSVIMNPRQIDFSTKNIMIQNVNYITDKYIYIVEINYSSASSINTSFWGNFIIDNKLIKAYYSYIDPLKAQLKIIECEYKLDFNNINLHYQVLNQNINNIIIQNINWNFSGEINNYKIKLFNKVNYKINNIINNDFQLCSIDNGKTYLYKDFINIINADQTFYYFYNDNINLINIQFINNIKFNQKSAMIIKNNIIYDYLSYKKSNIFEYEFTYYILLVNLFKKRYFILQIKDIINKQIPADNYHCWIYNQSNLNFIKYKLNTPIHIINKNITNISINNLPQYSFYSINNIIYYYENIDISASDININYYQTTDMFINEIYLLDNELFNNEYNSLICQSTTIQNITLNSNIFIYQYQNLDINLSNDMWIKSSYFNDTYKINNINNNNIYLNGTDEIKIDLLTNIDTKNIIYHPLIIKQSNNNFISGFITFNIDNTIYSTSLIPIYNDITNSCFINQSINKNNSNDSLHMNGYYYVGSISQTEKLYSIDSNMIIINNNTNANIHYIYININSLGMNFKLWKLEAISNDLSINNLYFWIFTTSNMDLFKLYIILIKNLSTTEPCNINNISYNNKFKLVSSVPHLLNQVESKLIFNDNISTLNLKFKYYSYNYDNNYIASIKDQDYNTIINYKPSIEFYNNLTVSPNLNIIFFVIINESLNSQNINSINIYFNNDEEYNNMINKTNITKSTIYYSLDYPYFTYNNFTLIIYQDIYIISNYNKLFLENNEIIIIDGKFFIVLGLNTFTDNYELKLIRDNNNILKYNYNGYYTIGVYLHNNNKIIPDLKLQSTLIYYQNSNLLIGQYYITNNNFSLSLMSQNISDVFLFNGTNLNIKLYCSDSKIYLLDNYVKLKKFDILIYIDSNEKQFIISIQNINNNQIYYKNINSVINLKNGFYNFILPYQPFDLYYINIDDNGFIKNFILPDSKLIILENQFEVLTNIKINNISNNFINYTLKSDNSLKIKNFWIKYLNTNYVPYFDNIFTVPLSFSYNLLINFPLNINISITSNNSFIYNNYQFSITPLFISNYYPLNILVKLLSENQISYNNINYSISCINLPNSILNIYPINISVILISSNCISYNNFNFTITPNISTTSLPINLNVQLISANQISYNFINYLLTPITSIGNKFPIELNVDLISNNQICLNNNILVNYKFYYLQPVYLCGTYNFIYNINNNIITLLNTINYLSKKNIKITISPHYCNEILYYSNYKFNYNYILQPIISSNVNAIRCALLNDQLIFTTIINNFISISDYEKNNINNTNNYKNLYFINYQLIDTNNQTIDSNGNNNKYDLIIGKYYLLIDKNDLNDIVYLIKLEYNNKIKFYSNITITNDIYYISRIFPCKINKNYEYTLSCLKIYQIEQRLENNTNDLNLIYQYNIQFINNLLFNQTINNIAYNYVQQINIINSNKLINNDINKIYISLEDINGYNFLIYDNNYYLTSNKYIDTNFNYIYVKINNFIINTKNNLTNKLVNNNTIIYNSNNILTTQINNCDETIYNLINNNIYELLTFNLYLKKYNDKTYIYSFIDNSNNTLDSSILKFYFIYQPYLTITNINSNINNNINQNILKTIENIDNDILEYTSSNIISNIWYLNNLDPDNFYDYKKLYDDVKQLRYKLFLNIKINLNELYFLVKPWSLWSLIYSYQNSNNLNNIFYSKNVICLNWKNNNINVINSSNVDSYYLTNFDYEILSQFLTVVNNNSNTLNNYNYIRTFIEPLIYKNLNDWIINPYFFKNVNNIINDLLSFNNCNAFFDGNNIIFNNDINPIYRNDNVELAGYITNEYTYDFNSNTVYRSKNQSLLINNNINSWLNRNFNNINDNELKLGISIHQLLRYLRILGDELMELYNYIILPFNNVPLYVFNNPYKFIVNKLWEKYKNNLYLQHINPDFNANFLINYNLLNSSEISCVIYTNLLDLSLYGVYSDSYFNPFTYNNSNEYSITKLNQYNNNLIINYITSPLFLYKINFSSYDINLDSLLTYTIFKISESTIYNIKIDNPIIYQNQIIFYSNNIINHLDFIIFNEIITYNIISKRVLGIIYNLNISNDKFINEIYYTTFKIDIFKINKDSIDIIIPININSQIINNSITFDIITYAGLNNFYYNNFLYFMFCKPIYYILNNTFINIDSNIYILLQDANQKYYIKSNIDIINIDSIKIITKLNIINFSLSSNNIIYEFVIDKNFNYDFYSINTLDIIISDSMNKFNPILARLCNSLSTINLIFSYKDYENIAELDTLNQFIYTKQIGQKFVNTITSIDKNEEYLYYFNIILPPSTNTIIIVYNISEIVIPITYSDQVNKYNQINEIIQLNNSSIYFNQNNNKTYFTIKNFINNTDIYNYSIIQINQWEITIINYDLNNNLLTIILPSDFILLKSLNYYYKINNFYVDSTEFVLQNDQLTITWNNGNLSNNLIFEQIYIDYTPCLFIPDLNINYTINFINNYQYYPTDNFYIVPYTLITNGNIYAYLYSISIVNLSVKSYNIFLYSNNIEYSGLIFSISSDYIIIAVNQLLDTTKNYSYKIDNIIYNNLNIFFYQNIIQLCNYYKQNSLNSINLFMANDNFNIINNNYQLISYNNYEIIDNKIITQDQSMIQSIKTTNSITTDNIMPLWNNYTKFFKYIRLYFNDQLIEELNENTFNLNYYLYSTEESRKQIDNLTKIKFNNNKWEFYIPLIFWFSMNPGLALPLIALSYTEIKLQYKLNNLSYITTNNLNNNNNYIKINLISDFILLESEERKLFGTFSHEYLINRYITYQSNYINTQTRTINQRFSGLIKDIYLISKPINYPNLTFIPKVINKFDYKYDRYITSLNYYNNYISTNVYNSDIEYNYVDDISIIKNNTIEYNNYINSIDKSSFSRILKLINNFQTFTIWSNDLLKYLMYYEDKYLSSPNRLAMNTNNNIYLLAQYLLYIYSNKTIINEISPVDSIIITVNGTDLFCELDNNYFNKIVPYKSFNNSLPTGYYVYTFSLYPTDSQPSGHLNFTNFDNTTITITSNINSSSDYYNLDLLVKDYNIIRIMSGMGSLAWIN</sequence>
<dbReference type="EMBL" id="MN739801">
    <property type="protein sequence ID" value="QHT26745.1"/>
    <property type="molecule type" value="Genomic_DNA"/>
</dbReference>
<dbReference type="SUPFAM" id="SSF49749">
    <property type="entry name" value="Group II dsDNA viruses VP"/>
    <property type="match status" value="2"/>
</dbReference>
<name>A0A6C0EHE0_9ZZZZ</name>
<evidence type="ECO:0008006" key="2">
    <source>
        <dbReference type="Google" id="ProtNLM"/>
    </source>
</evidence>
<organism evidence="1">
    <name type="scientific">viral metagenome</name>
    <dbReference type="NCBI Taxonomy" id="1070528"/>
    <lineage>
        <taxon>unclassified sequences</taxon>
        <taxon>metagenomes</taxon>
        <taxon>organismal metagenomes</taxon>
    </lineage>
</organism>
<reference evidence="1" key="1">
    <citation type="journal article" date="2020" name="Nature">
        <title>Giant virus diversity and host interactions through global metagenomics.</title>
        <authorList>
            <person name="Schulz F."/>
            <person name="Roux S."/>
            <person name="Paez-Espino D."/>
            <person name="Jungbluth S."/>
            <person name="Walsh D.A."/>
            <person name="Denef V.J."/>
            <person name="McMahon K.D."/>
            <person name="Konstantinidis K.T."/>
            <person name="Eloe-Fadrosh E.A."/>
            <person name="Kyrpides N.C."/>
            <person name="Woyke T."/>
        </authorList>
    </citation>
    <scope>NUCLEOTIDE SEQUENCE</scope>
    <source>
        <strain evidence="1">GVMAG-M-3300023179-2</strain>
    </source>
</reference>
<accession>A0A6C0EHE0</accession>
<protein>
    <recommendedName>
        <fullName evidence="2">Major capsid protein C-terminal domain-containing protein</fullName>
    </recommendedName>
</protein>
<evidence type="ECO:0000313" key="1">
    <source>
        <dbReference type="EMBL" id="QHT26745.1"/>
    </source>
</evidence>
<proteinExistence type="predicted"/>
<dbReference type="InterPro" id="IPR016112">
    <property type="entry name" value="VP_dsDNA_II"/>
</dbReference>